<dbReference type="InterPro" id="IPR036206">
    <property type="entry name" value="ThiamineP_synth_sf"/>
</dbReference>
<dbReference type="PATRIC" id="fig|1229276.3.peg.3200"/>
<dbReference type="UniPathway" id="UPA00060">
    <property type="reaction ID" value="UER00141"/>
</dbReference>
<protein>
    <recommendedName>
        <fullName evidence="9">Thiamine-phosphate synthase</fullName>
        <shortName evidence="9">TP synthase</shortName>
        <shortName evidence="9">TPS</shortName>
        <ecNumber evidence="9">2.5.1.3</ecNumber>
    </recommendedName>
    <alternativeName>
        <fullName evidence="9">Thiamine-phosphate pyrophosphorylase</fullName>
        <shortName evidence="9">TMP pyrophosphorylase</shortName>
        <shortName evidence="9">TMP-PPase</shortName>
    </alternativeName>
</protein>
<comment type="catalytic activity">
    <reaction evidence="6 9">
        <text>4-methyl-5-(2-phosphooxyethyl)-thiazole + 4-amino-2-methyl-5-(diphosphooxymethyl)pyrimidine + H(+) = thiamine phosphate + diphosphate</text>
        <dbReference type="Rhea" id="RHEA:22328"/>
        <dbReference type="ChEBI" id="CHEBI:15378"/>
        <dbReference type="ChEBI" id="CHEBI:33019"/>
        <dbReference type="ChEBI" id="CHEBI:37575"/>
        <dbReference type="ChEBI" id="CHEBI:57841"/>
        <dbReference type="ChEBI" id="CHEBI:58296"/>
        <dbReference type="EC" id="2.5.1.3"/>
    </reaction>
</comment>
<keyword evidence="2 9" id="KW-0808">Transferase</keyword>
<feature type="binding site" evidence="9">
    <location>
        <position position="105"/>
    </location>
    <ligand>
        <name>4-amino-2-methyl-5-(diphosphooxymethyl)pyrimidine</name>
        <dbReference type="ChEBI" id="CHEBI:57841"/>
    </ligand>
</feature>
<dbReference type="InterPro" id="IPR034291">
    <property type="entry name" value="TMP_synthase"/>
</dbReference>
<sequence length="215" mass="23949">MNISPIQYISSGVNAEQHFQHIQQALRQGVDWIQLRLKDSNTAEKVSLARRILELKKQYTFTFIINDDVAAVAETDADGVHLGLNDMPVVEARKILHTEKIIGGTANTLPDVLQRIDEGCNYIGLGPLRQTTTKEKLSPILGFAGYASIIDAIDLALAPPIVAIGGIADLDIPPLKEIGLYGIALSKHMQDNFYNPQYMVYLNKLIHEHETKHRR</sequence>
<keyword evidence="3 9" id="KW-0479">Metal-binding</keyword>
<dbReference type="RefSeq" id="WP_037501551.1">
    <property type="nucleotide sequence ID" value="NZ_JJMU01000057.1"/>
</dbReference>
<dbReference type="Pfam" id="PF02581">
    <property type="entry name" value="TMP-TENI"/>
    <property type="match status" value="1"/>
</dbReference>
<dbReference type="GO" id="GO:0000287">
    <property type="term" value="F:magnesium ion binding"/>
    <property type="evidence" value="ECO:0007669"/>
    <property type="project" value="UniProtKB-UniRule"/>
</dbReference>
<dbReference type="CDD" id="cd00564">
    <property type="entry name" value="TMP_TenI"/>
    <property type="match status" value="1"/>
</dbReference>
<evidence type="ECO:0000256" key="1">
    <source>
        <dbReference type="ARBA" id="ARBA00005165"/>
    </source>
</evidence>
<gene>
    <name evidence="9" type="primary">thiE</name>
    <name evidence="11" type="ORF">DI53_3096</name>
</gene>
<dbReference type="STRING" id="1229276.DI53_3096"/>
<comment type="function">
    <text evidence="9">Condenses 4-methyl-5-(beta-hydroxyethyl)thiazole monophosphate (THZ-P) and 2-methyl-4-amino-5-hydroxymethyl pyrimidine pyrophosphate (HMP-PP) to form thiamine monophosphate (TMP).</text>
</comment>
<comment type="pathway">
    <text evidence="1 9">Cofactor biosynthesis; thiamine diphosphate biosynthesis; thiamine phosphate from 4-amino-2-methyl-5-diphosphomethylpyrimidine and 4-methyl-5-(2-phosphoethyl)-thiazole: step 1/1.</text>
</comment>
<comment type="similarity">
    <text evidence="9">Belongs to the thiamine-phosphate synthase family.</text>
</comment>
<dbReference type="HAMAP" id="MF_00097">
    <property type="entry name" value="TMP_synthase"/>
    <property type="match status" value="1"/>
</dbReference>
<dbReference type="Gene3D" id="3.20.20.70">
    <property type="entry name" value="Aldolase class I"/>
    <property type="match status" value="1"/>
</dbReference>
<dbReference type="EMBL" id="JJMU01000057">
    <property type="protein sequence ID" value="KGE13127.1"/>
    <property type="molecule type" value="Genomic_DNA"/>
</dbReference>
<feature type="binding site" evidence="9">
    <location>
        <begin position="131"/>
        <end position="133"/>
    </location>
    <ligand>
        <name>2-[(2R,5Z)-2-carboxy-4-methylthiazol-5(2H)-ylidene]ethyl phosphate</name>
        <dbReference type="ChEBI" id="CHEBI:62899"/>
    </ligand>
</feature>
<dbReference type="GO" id="GO:0009229">
    <property type="term" value="P:thiamine diphosphate biosynthetic process"/>
    <property type="evidence" value="ECO:0007669"/>
    <property type="project" value="UniProtKB-UniRule"/>
</dbReference>
<dbReference type="GO" id="GO:0004789">
    <property type="term" value="F:thiamine-phosphate diphosphorylase activity"/>
    <property type="evidence" value="ECO:0007669"/>
    <property type="project" value="UniProtKB-UniRule"/>
</dbReference>
<dbReference type="OrthoDB" id="9812206at2"/>
<name>A0A0B8SZE6_9SPHI</name>
<evidence type="ECO:0000256" key="8">
    <source>
        <dbReference type="ARBA" id="ARBA00047883"/>
    </source>
</evidence>
<feature type="binding site" evidence="9">
    <location>
        <position position="166"/>
    </location>
    <ligand>
        <name>2-[(2R,5Z)-2-carboxy-4-methylthiazol-5(2H)-ylidene]ethyl phosphate</name>
        <dbReference type="ChEBI" id="CHEBI:62899"/>
    </ligand>
</feature>
<reference evidence="11 12" key="2">
    <citation type="journal article" date="2015" name="PLoS ONE">
        <title>Whole-Genome Optical Mapping and Finished Genome Sequence of Sphingobacterium deserti sp. nov., a New Species Isolated from the Western Desert of China.</title>
        <authorList>
            <person name="Teng C."/>
            <person name="Zhou Z."/>
            <person name="Molnar I."/>
            <person name="Li X."/>
            <person name="Tang R."/>
            <person name="Chen M."/>
            <person name="Wang L."/>
            <person name="Su S."/>
            <person name="Zhang W."/>
            <person name="Lin M."/>
        </authorList>
    </citation>
    <scope>NUCLEOTIDE SEQUENCE [LARGE SCALE GENOMIC DNA]</scope>
    <source>
        <strain evidence="12">ACCC05744</strain>
    </source>
</reference>
<evidence type="ECO:0000256" key="7">
    <source>
        <dbReference type="ARBA" id="ARBA00047851"/>
    </source>
</evidence>
<feature type="binding site" evidence="9">
    <location>
        <position position="67"/>
    </location>
    <ligand>
        <name>Mg(2+)</name>
        <dbReference type="ChEBI" id="CHEBI:18420"/>
    </ligand>
</feature>
<dbReference type="PANTHER" id="PTHR20857">
    <property type="entry name" value="THIAMINE-PHOSPHATE PYROPHOSPHORYLASE"/>
    <property type="match status" value="1"/>
</dbReference>
<dbReference type="AlphaFoldDB" id="A0A0B8SZE6"/>
<feature type="binding site" evidence="9">
    <location>
        <position position="134"/>
    </location>
    <ligand>
        <name>4-amino-2-methyl-5-(diphosphooxymethyl)pyrimidine</name>
        <dbReference type="ChEBI" id="CHEBI:57841"/>
    </ligand>
</feature>
<evidence type="ECO:0000313" key="11">
    <source>
        <dbReference type="EMBL" id="KGE13127.1"/>
    </source>
</evidence>
<comment type="caution">
    <text evidence="9">Lacks conserved residue(s) required for the propagation of feature annotation.</text>
</comment>
<evidence type="ECO:0000256" key="9">
    <source>
        <dbReference type="HAMAP-Rule" id="MF_00097"/>
    </source>
</evidence>
<keyword evidence="5 9" id="KW-0784">Thiamine biosynthesis</keyword>
<comment type="catalytic activity">
    <reaction evidence="7 9">
        <text>2-(2-carboxy-4-methylthiazol-5-yl)ethyl phosphate + 4-amino-2-methyl-5-(diphosphooxymethyl)pyrimidine + 2 H(+) = thiamine phosphate + CO2 + diphosphate</text>
        <dbReference type="Rhea" id="RHEA:47848"/>
        <dbReference type="ChEBI" id="CHEBI:15378"/>
        <dbReference type="ChEBI" id="CHEBI:16526"/>
        <dbReference type="ChEBI" id="CHEBI:33019"/>
        <dbReference type="ChEBI" id="CHEBI:37575"/>
        <dbReference type="ChEBI" id="CHEBI:57841"/>
        <dbReference type="ChEBI" id="CHEBI:62890"/>
        <dbReference type="EC" id="2.5.1.3"/>
    </reaction>
</comment>
<accession>A0A0B8SZE6</accession>
<dbReference type="eggNOG" id="COG0352">
    <property type="taxonomic scope" value="Bacteria"/>
</dbReference>
<dbReference type="SUPFAM" id="SSF51391">
    <property type="entry name" value="Thiamin phosphate synthase"/>
    <property type="match status" value="1"/>
</dbReference>
<evidence type="ECO:0000313" key="12">
    <source>
        <dbReference type="Proteomes" id="UP000031802"/>
    </source>
</evidence>
<keyword evidence="4 9" id="KW-0460">Magnesium</keyword>
<evidence type="ECO:0000256" key="4">
    <source>
        <dbReference type="ARBA" id="ARBA00022842"/>
    </source>
</evidence>
<dbReference type="Proteomes" id="UP000031802">
    <property type="component" value="Unassembled WGS sequence"/>
</dbReference>
<comment type="catalytic activity">
    <reaction evidence="8 9">
        <text>2-[(2R,5Z)-2-carboxy-4-methylthiazol-5(2H)-ylidene]ethyl phosphate + 4-amino-2-methyl-5-(diphosphooxymethyl)pyrimidine + 2 H(+) = thiamine phosphate + CO2 + diphosphate</text>
        <dbReference type="Rhea" id="RHEA:47844"/>
        <dbReference type="ChEBI" id="CHEBI:15378"/>
        <dbReference type="ChEBI" id="CHEBI:16526"/>
        <dbReference type="ChEBI" id="CHEBI:33019"/>
        <dbReference type="ChEBI" id="CHEBI:37575"/>
        <dbReference type="ChEBI" id="CHEBI:57841"/>
        <dbReference type="ChEBI" id="CHEBI:62899"/>
        <dbReference type="EC" id="2.5.1.3"/>
    </reaction>
</comment>
<feature type="binding site" evidence="9">
    <location>
        <position position="86"/>
    </location>
    <ligand>
        <name>Mg(2+)</name>
        <dbReference type="ChEBI" id="CHEBI:18420"/>
    </ligand>
</feature>
<dbReference type="GO" id="GO:0009228">
    <property type="term" value="P:thiamine biosynthetic process"/>
    <property type="evidence" value="ECO:0007669"/>
    <property type="project" value="UniProtKB-KW"/>
</dbReference>
<proteinExistence type="inferred from homology"/>
<evidence type="ECO:0000256" key="6">
    <source>
        <dbReference type="ARBA" id="ARBA00047334"/>
    </source>
</evidence>
<evidence type="ECO:0000259" key="10">
    <source>
        <dbReference type="Pfam" id="PF02581"/>
    </source>
</evidence>
<organism evidence="11 12">
    <name type="scientific">Sphingobacterium deserti</name>
    <dbReference type="NCBI Taxonomy" id="1229276"/>
    <lineage>
        <taxon>Bacteria</taxon>
        <taxon>Pseudomonadati</taxon>
        <taxon>Bacteroidota</taxon>
        <taxon>Sphingobacteriia</taxon>
        <taxon>Sphingobacteriales</taxon>
        <taxon>Sphingobacteriaceae</taxon>
        <taxon>Sphingobacterium</taxon>
    </lineage>
</organism>
<comment type="cofactor">
    <cofactor evidence="9">
        <name>Mg(2+)</name>
        <dbReference type="ChEBI" id="CHEBI:18420"/>
    </cofactor>
    <text evidence="9">Binds 1 Mg(2+) ion per subunit.</text>
</comment>
<dbReference type="GO" id="GO:0005737">
    <property type="term" value="C:cytoplasm"/>
    <property type="evidence" value="ECO:0007669"/>
    <property type="project" value="TreeGrafter"/>
</dbReference>
<reference evidence="12" key="1">
    <citation type="submission" date="2014-04" db="EMBL/GenBank/DDBJ databases">
        <title>Whole-Genome optical mapping and complete genome sequence of Sphingobacterium deserti sp. nov., a new spaces isolated from desert in the west of China.</title>
        <authorList>
            <person name="Teng C."/>
            <person name="Zhou Z."/>
            <person name="Li X."/>
            <person name="Chen M."/>
            <person name="Lin M."/>
            <person name="Wang L."/>
            <person name="Su S."/>
            <person name="Zhang C."/>
            <person name="Zhang W."/>
        </authorList>
    </citation>
    <scope>NUCLEOTIDE SEQUENCE [LARGE SCALE GENOMIC DNA]</scope>
    <source>
        <strain evidence="12">ACCC05744</strain>
    </source>
</reference>
<feature type="binding site" evidence="9">
    <location>
        <position position="66"/>
    </location>
    <ligand>
        <name>4-amino-2-methyl-5-(diphosphooxymethyl)pyrimidine</name>
        <dbReference type="ChEBI" id="CHEBI:57841"/>
    </ligand>
</feature>
<dbReference type="EC" id="2.5.1.3" evidence="9"/>
<feature type="binding site" evidence="9">
    <location>
        <begin position="34"/>
        <end position="38"/>
    </location>
    <ligand>
        <name>4-amino-2-methyl-5-(diphosphooxymethyl)pyrimidine</name>
        <dbReference type="ChEBI" id="CHEBI:57841"/>
    </ligand>
</feature>
<keyword evidence="12" id="KW-1185">Reference proteome</keyword>
<dbReference type="PANTHER" id="PTHR20857:SF15">
    <property type="entry name" value="THIAMINE-PHOSPHATE SYNTHASE"/>
    <property type="match status" value="1"/>
</dbReference>
<evidence type="ECO:0000256" key="3">
    <source>
        <dbReference type="ARBA" id="ARBA00022723"/>
    </source>
</evidence>
<dbReference type="InterPro" id="IPR022998">
    <property type="entry name" value="ThiamineP_synth_TenI"/>
</dbReference>
<evidence type="ECO:0000256" key="2">
    <source>
        <dbReference type="ARBA" id="ARBA00022679"/>
    </source>
</evidence>
<evidence type="ECO:0000256" key="5">
    <source>
        <dbReference type="ARBA" id="ARBA00022977"/>
    </source>
</evidence>
<dbReference type="InterPro" id="IPR013785">
    <property type="entry name" value="Aldolase_TIM"/>
</dbReference>
<comment type="caution">
    <text evidence="11">The sequence shown here is derived from an EMBL/GenBank/DDBJ whole genome shotgun (WGS) entry which is preliminary data.</text>
</comment>
<feature type="domain" description="Thiamine phosphate synthase/TenI" evidence="10">
    <location>
        <begin position="15"/>
        <end position="186"/>
    </location>
</feature>